<dbReference type="GO" id="GO:0006047">
    <property type="term" value="P:UDP-N-acetylglucosamine metabolic process"/>
    <property type="evidence" value="ECO:0007669"/>
    <property type="project" value="TreeGrafter"/>
</dbReference>
<dbReference type="SUPFAM" id="SSF56235">
    <property type="entry name" value="N-terminal nucleophile aminohydrolases (Ntn hydrolases)"/>
    <property type="match status" value="1"/>
</dbReference>
<accession>A0A5J4ZNS3</accession>
<dbReference type="PANTHER" id="PTHR10937">
    <property type="entry name" value="GLUCOSAMINE--FRUCTOSE-6-PHOSPHATE AMINOTRANSFERASE, ISOMERIZING"/>
    <property type="match status" value="1"/>
</dbReference>
<gene>
    <name evidence="1" type="ORF">F0562_014466</name>
</gene>
<dbReference type="Proteomes" id="UP000325577">
    <property type="component" value="Linkage Group LG6"/>
</dbReference>
<protein>
    <submittedName>
        <fullName evidence="1">Uncharacterized protein</fullName>
    </submittedName>
</protein>
<dbReference type="Gene3D" id="3.60.20.10">
    <property type="entry name" value="Glutamine Phosphoribosylpyrophosphate, subunit 1, domain 1"/>
    <property type="match status" value="1"/>
</dbReference>
<evidence type="ECO:0000313" key="2">
    <source>
        <dbReference type="Proteomes" id="UP000325577"/>
    </source>
</evidence>
<proteinExistence type="predicted"/>
<dbReference type="GO" id="GO:0006487">
    <property type="term" value="P:protein N-linked glycosylation"/>
    <property type="evidence" value="ECO:0007669"/>
    <property type="project" value="TreeGrafter"/>
</dbReference>
<dbReference type="AlphaFoldDB" id="A0A5J4ZNS3"/>
<dbReference type="EMBL" id="CM018049">
    <property type="protein sequence ID" value="KAA8520210.1"/>
    <property type="molecule type" value="Genomic_DNA"/>
</dbReference>
<name>A0A5J4ZNS3_9ASTE</name>
<organism evidence="1 2">
    <name type="scientific">Nyssa sinensis</name>
    <dbReference type="NCBI Taxonomy" id="561372"/>
    <lineage>
        <taxon>Eukaryota</taxon>
        <taxon>Viridiplantae</taxon>
        <taxon>Streptophyta</taxon>
        <taxon>Embryophyta</taxon>
        <taxon>Tracheophyta</taxon>
        <taxon>Spermatophyta</taxon>
        <taxon>Magnoliopsida</taxon>
        <taxon>eudicotyledons</taxon>
        <taxon>Gunneridae</taxon>
        <taxon>Pentapetalae</taxon>
        <taxon>asterids</taxon>
        <taxon>Cornales</taxon>
        <taxon>Nyssaceae</taxon>
        <taxon>Nyssa</taxon>
    </lineage>
</organism>
<dbReference type="PANTHER" id="PTHR10937:SF0">
    <property type="entry name" value="GLUTAMINE--FRUCTOSE-6-PHOSPHATE TRANSAMINASE (ISOMERIZING)"/>
    <property type="match status" value="1"/>
</dbReference>
<dbReference type="InterPro" id="IPR029055">
    <property type="entry name" value="Ntn_hydrolases_N"/>
</dbReference>
<dbReference type="GO" id="GO:0006002">
    <property type="term" value="P:fructose 6-phosphate metabolic process"/>
    <property type="evidence" value="ECO:0007669"/>
    <property type="project" value="TreeGrafter"/>
</dbReference>
<dbReference type="OrthoDB" id="1710512at2759"/>
<reference evidence="1 2" key="1">
    <citation type="submission" date="2019-09" db="EMBL/GenBank/DDBJ databases">
        <title>A chromosome-level genome assembly of the Chinese tupelo Nyssa sinensis.</title>
        <authorList>
            <person name="Yang X."/>
            <person name="Kang M."/>
            <person name="Yang Y."/>
            <person name="Xiong H."/>
            <person name="Wang M."/>
            <person name="Zhang Z."/>
            <person name="Wang Z."/>
            <person name="Wu H."/>
            <person name="Ma T."/>
            <person name="Liu J."/>
            <person name="Xi Z."/>
        </authorList>
    </citation>
    <scope>NUCLEOTIDE SEQUENCE [LARGE SCALE GENOMIC DNA]</scope>
    <source>
        <strain evidence="1">J267</strain>
        <tissue evidence="1">Leaf</tissue>
    </source>
</reference>
<dbReference type="GO" id="GO:0004360">
    <property type="term" value="F:glutamine-fructose-6-phosphate transaminase (isomerizing) activity"/>
    <property type="evidence" value="ECO:0007669"/>
    <property type="project" value="TreeGrafter"/>
</dbReference>
<sequence>MSIHSEVDFVKIKDDWMELKETFVRHGFTFESKTDTEVIPKLAKFVFDKANEEGDQTVTFSEVVLEVMRHLEAFCSLVSNYWLIISWFYGVTISLPSREDALLHKPCTFLIPIVAKTSNTFNDDGISRTVG</sequence>
<evidence type="ECO:0000313" key="1">
    <source>
        <dbReference type="EMBL" id="KAA8520210.1"/>
    </source>
</evidence>
<keyword evidence="2" id="KW-1185">Reference proteome</keyword>